<feature type="domain" description="NADH:ubiquinone oxidoreductase intermediate-associated protein 30" evidence="3">
    <location>
        <begin position="25"/>
        <end position="169"/>
    </location>
</feature>
<dbReference type="EMBL" id="CP013187">
    <property type="protein sequence ID" value="ALO41328.1"/>
    <property type="molecule type" value="Genomic_DNA"/>
</dbReference>
<keyword evidence="5" id="KW-1185">Reference proteome</keyword>
<feature type="signal peptide" evidence="2">
    <location>
        <begin position="1"/>
        <end position="20"/>
    </location>
</feature>
<sequence length="178" mass="19872">MCFKPVLFGVVLMTSSSVIAETKLTLLDWFVVNDTVMGGLSESRLVVGAHSVEFKGDVSLRNNGGFASVRAPFNLENKNAEQLSVVVKGDGKQYQLRLRVDQYLDGPAFVYKFQTSVNKTQTLVVTEDDFTLMYRGRTFYADYQLNFDDVRSLGFMISEKQAGKFSLEVQAITPLGKI</sequence>
<gene>
    <name evidence="4" type="ORF">PP2015_809</name>
</gene>
<dbReference type="PATRIC" id="fig|161398.10.peg.822"/>
<dbReference type="Proteomes" id="UP000061457">
    <property type="component" value="Chromosome I"/>
</dbReference>
<dbReference type="KEGG" id="pphe:PP2015_809"/>
<feature type="chain" id="PRO_5006600835" description="NADH:ubiquinone oxidoreductase intermediate-associated protein 30 domain-containing protein" evidence="2">
    <location>
        <begin position="21"/>
        <end position="178"/>
    </location>
</feature>
<evidence type="ECO:0000259" key="3">
    <source>
        <dbReference type="Pfam" id="PF08547"/>
    </source>
</evidence>
<reference evidence="4 5" key="1">
    <citation type="submission" date="2015-11" db="EMBL/GenBank/DDBJ databases">
        <authorList>
            <person name="Zhang Y."/>
            <person name="Guo Z."/>
        </authorList>
    </citation>
    <scope>NUCLEOTIDE SEQUENCE [LARGE SCALE GENOMIC DNA]</scope>
    <source>
        <strain evidence="4 5">KCTC 12086</strain>
    </source>
</reference>
<dbReference type="InterPro" id="IPR008979">
    <property type="entry name" value="Galactose-bd-like_sf"/>
</dbReference>
<name>A0A0S2JYY2_9GAMM</name>
<organism evidence="4 5">
    <name type="scientific">Pseudoalteromonas phenolica</name>
    <dbReference type="NCBI Taxonomy" id="161398"/>
    <lineage>
        <taxon>Bacteria</taxon>
        <taxon>Pseudomonadati</taxon>
        <taxon>Pseudomonadota</taxon>
        <taxon>Gammaproteobacteria</taxon>
        <taxon>Alteromonadales</taxon>
        <taxon>Pseudoalteromonadaceae</taxon>
        <taxon>Pseudoalteromonas</taxon>
    </lineage>
</organism>
<dbReference type="PANTHER" id="PTHR13194">
    <property type="entry name" value="COMPLEX I INTERMEDIATE-ASSOCIATED PROTEIN 30"/>
    <property type="match status" value="1"/>
</dbReference>
<evidence type="ECO:0000256" key="2">
    <source>
        <dbReference type="SAM" id="SignalP"/>
    </source>
</evidence>
<dbReference type="SUPFAM" id="SSF49785">
    <property type="entry name" value="Galactose-binding domain-like"/>
    <property type="match status" value="1"/>
</dbReference>
<evidence type="ECO:0000313" key="4">
    <source>
        <dbReference type="EMBL" id="ALO41328.1"/>
    </source>
</evidence>
<dbReference type="PANTHER" id="PTHR13194:SF19">
    <property type="entry name" value="NAD(P)-BINDING ROSSMANN-FOLD SUPERFAMILY PROTEIN"/>
    <property type="match status" value="1"/>
</dbReference>
<evidence type="ECO:0000256" key="1">
    <source>
        <dbReference type="ARBA" id="ARBA00007884"/>
    </source>
</evidence>
<dbReference type="AlphaFoldDB" id="A0A0S2JYY2"/>
<accession>A0A0S2JYY2</accession>
<dbReference type="STRING" id="161398.PP2015_809"/>
<proteinExistence type="inferred from homology"/>
<dbReference type="InterPro" id="IPR039131">
    <property type="entry name" value="NDUFAF1"/>
</dbReference>
<dbReference type="InterPro" id="IPR013857">
    <property type="entry name" value="NADH-UbQ_OxRdtase-assoc_prot30"/>
</dbReference>
<keyword evidence="2" id="KW-0732">Signal</keyword>
<comment type="similarity">
    <text evidence="1">Belongs to the CIA30 family.</text>
</comment>
<protein>
    <recommendedName>
        <fullName evidence="3">NADH:ubiquinone oxidoreductase intermediate-associated protein 30 domain-containing protein</fullName>
    </recommendedName>
</protein>
<dbReference type="Pfam" id="PF08547">
    <property type="entry name" value="CIA30"/>
    <property type="match status" value="1"/>
</dbReference>
<evidence type="ECO:0000313" key="5">
    <source>
        <dbReference type="Proteomes" id="UP000061457"/>
    </source>
</evidence>